<comment type="caution">
    <text evidence="3">The sequence shown here is derived from an EMBL/GenBank/DDBJ whole genome shotgun (WGS) entry which is preliminary data.</text>
</comment>
<dbReference type="Proteomes" id="UP001442364">
    <property type="component" value="Unassembled WGS sequence"/>
</dbReference>
<evidence type="ECO:0000256" key="1">
    <source>
        <dbReference type="SAM" id="SignalP"/>
    </source>
</evidence>
<dbReference type="CDD" id="cd02619">
    <property type="entry name" value="Peptidase_C1"/>
    <property type="match status" value="1"/>
</dbReference>
<dbReference type="RefSeq" id="WP_349153253.1">
    <property type="nucleotide sequence ID" value="NZ_JBBMER010000002.1"/>
</dbReference>
<dbReference type="InterPro" id="IPR000169">
    <property type="entry name" value="Pept_cys_AS"/>
</dbReference>
<dbReference type="SUPFAM" id="SSF54001">
    <property type="entry name" value="Cysteine proteinases"/>
    <property type="match status" value="1"/>
</dbReference>
<dbReference type="Gene3D" id="3.90.70.10">
    <property type="entry name" value="Cysteine proteinases"/>
    <property type="match status" value="1"/>
</dbReference>
<keyword evidence="1" id="KW-0732">Signal</keyword>
<dbReference type="InterPro" id="IPR003343">
    <property type="entry name" value="Big_2"/>
</dbReference>
<protein>
    <submittedName>
        <fullName evidence="3">Lectin like domain-containing protein</fullName>
    </submittedName>
</protein>
<reference evidence="3 4" key="1">
    <citation type="submission" date="2024-03" db="EMBL/GenBank/DDBJ databases">
        <title>Human intestinal bacterial collection.</title>
        <authorList>
            <person name="Pauvert C."/>
            <person name="Hitch T.C.A."/>
            <person name="Clavel T."/>
        </authorList>
    </citation>
    <scope>NUCLEOTIDE SEQUENCE [LARGE SCALE GENOMIC DNA]</scope>
    <source>
        <strain evidence="3 4">CLA-AA-H255</strain>
    </source>
</reference>
<dbReference type="InterPro" id="IPR048713">
    <property type="entry name" value="Choline_bind_rpt"/>
</dbReference>
<dbReference type="Pfam" id="PF18560">
    <property type="entry name" value="Lectin_like"/>
    <property type="match status" value="1"/>
</dbReference>
<dbReference type="SUPFAM" id="SSF49373">
    <property type="entry name" value="Invasin/intimin cell-adhesion fragments"/>
    <property type="match status" value="1"/>
</dbReference>
<dbReference type="InterPro" id="IPR038765">
    <property type="entry name" value="Papain-like_cys_pep_sf"/>
</dbReference>
<dbReference type="EMBL" id="JBBMER010000002">
    <property type="protein sequence ID" value="MEQ2378883.1"/>
    <property type="molecule type" value="Genomic_DNA"/>
</dbReference>
<feature type="signal peptide" evidence="1">
    <location>
        <begin position="1"/>
        <end position="26"/>
    </location>
</feature>
<proteinExistence type="predicted"/>
<dbReference type="SMART" id="SM00635">
    <property type="entry name" value="BID_2"/>
    <property type="match status" value="1"/>
</dbReference>
<gene>
    <name evidence="3" type="ORF">WMO14_03150</name>
</gene>
<feature type="domain" description="BIG2" evidence="2">
    <location>
        <begin position="506"/>
        <end position="583"/>
    </location>
</feature>
<dbReference type="Pfam" id="PF21540">
    <property type="entry name" value="Choline_bind_4"/>
    <property type="match status" value="9"/>
</dbReference>
<feature type="chain" id="PRO_5045334966" evidence="1">
    <location>
        <begin position="27"/>
        <end position="833"/>
    </location>
</feature>
<dbReference type="Gene3D" id="2.60.40.1080">
    <property type="match status" value="1"/>
</dbReference>
<evidence type="ECO:0000313" key="4">
    <source>
        <dbReference type="Proteomes" id="UP001442364"/>
    </source>
</evidence>
<keyword evidence="4" id="KW-1185">Reference proteome</keyword>
<name>A0ABV1BT06_9FIRM</name>
<dbReference type="InterPro" id="IPR025660">
    <property type="entry name" value="Pept_his_AS"/>
</dbReference>
<organism evidence="3 4">
    <name type="scientific">[Lactobacillus] rogosae</name>
    <dbReference type="NCBI Taxonomy" id="706562"/>
    <lineage>
        <taxon>Bacteria</taxon>
        <taxon>Bacillati</taxon>
        <taxon>Bacillota</taxon>
        <taxon>Clostridia</taxon>
        <taxon>Lachnospirales</taxon>
        <taxon>Lachnospiraceae</taxon>
        <taxon>Lachnospira</taxon>
    </lineage>
</organism>
<dbReference type="PROSITE" id="PS00639">
    <property type="entry name" value="THIOL_PROTEASE_HIS"/>
    <property type="match status" value="1"/>
</dbReference>
<accession>A0ABV1BT06</accession>
<dbReference type="PROSITE" id="PS00139">
    <property type="entry name" value="THIOL_PROTEASE_CYS"/>
    <property type="match status" value="1"/>
</dbReference>
<sequence>MRIKKLLAVVLGTVLAISSFSYTSWAAGDDNNSSSVEKFQFVPGYVASELDGNTPVYEDYGMARMLSELPASYPSSVEDIKSKYPDNRNQNPYGTCWAFSSLGLAEFDLINDGAADKNIDLSELALAYYTYNSVTDPLGGTVGDTAKYYNENSDYSYLNRGGNYQYSSRRLAQWIGATENTVPYSKANDTIKQGLSGEFAYSYKDAHLHNVYQINIKENTSGVKEAIMEHGAVGVMYYHSDYNMSWSRKSDCYTYYDTARAGGGHAVMIVGWNDNFSKDNFEGLKPSNDGAWLIRNSWGSYCDYFWMSYDTFSLENTAWVFDFVANDGFDNNYQLDGGIETYRSSNVLSGANVFTTQKKSGIDYEVLKAVSVSMSQAADVKYTVDIYTNLTNLNNPLSGTKQVTATTTGYTQYAGIYTIELSNPIKLAPGTTYSVVVTTDKAALDREDATSMATGEKLETIIWDRRVSQFDGKSFYKEGNVYKYSPNNFCIKAFTSNGKEADTNVPIESIHVNKDTMSLTEGESATLTATISPSNTTLDKTVKWSSSNTAVASVDSAGKVTAKKAGTAVITATSSNEKSASCTVTVKQKDTYTGLRDVNGTLTYFNNGQADKTYTGFVSYAGNNYYVINGVVDTSYTNVTYDGKDWLYVENGKVRYDYTGIRPNENGWWRIENGKVNFDYTGVAENENGWWRIEGGKVNFDYNGIAENENGWWKIEGGKVNFDYTGVAENENGWWRIEGGKVNFDYYGVAENENGWWKIEGGRVNFDYTGIAENENGWWRIENGKVNFNFTGIASNENGEFYIENGKVDFSKNGSYVYNGVRYNIVNGWAYRI</sequence>
<dbReference type="InterPro" id="IPR008964">
    <property type="entry name" value="Invasin/intimin_cell_adhesion"/>
</dbReference>
<dbReference type="Pfam" id="PF02368">
    <property type="entry name" value="Big_2"/>
    <property type="match status" value="1"/>
</dbReference>
<evidence type="ECO:0000259" key="2">
    <source>
        <dbReference type="SMART" id="SM00635"/>
    </source>
</evidence>
<dbReference type="InterPro" id="IPR040528">
    <property type="entry name" value="Lectin-like"/>
</dbReference>
<evidence type="ECO:0000313" key="3">
    <source>
        <dbReference type="EMBL" id="MEQ2378883.1"/>
    </source>
</evidence>